<feature type="compositionally biased region" description="Polar residues" evidence="1">
    <location>
        <begin position="9"/>
        <end position="23"/>
    </location>
</feature>
<evidence type="ECO:0000259" key="2">
    <source>
        <dbReference type="Pfam" id="PF02120"/>
    </source>
</evidence>
<sequence>MASLAHVTQAPSSHPSANLTTDQPGRIELTLAPETLGRLHFDMRPEGAGLSITLSAERAETLDLMRRHLPELAAELKQLGIQAGSFSFGGWSDGRQPRAETTFDTRAPTTGATPDFTPPAPVSHRPMAAAGALDLRI</sequence>
<keyword evidence="3" id="KW-0282">Flagellum</keyword>
<organism evidence="3 4">
    <name type="scientific">Tabrizicola oligotrophica</name>
    <dbReference type="NCBI Taxonomy" id="2710650"/>
    <lineage>
        <taxon>Bacteria</taxon>
        <taxon>Pseudomonadati</taxon>
        <taxon>Pseudomonadota</taxon>
        <taxon>Alphaproteobacteria</taxon>
        <taxon>Rhodobacterales</taxon>
        <taxon>Paracoccaceae</taxon>
        <taxon>Tabrizicola</taxon>
    </lineage>
</organism>
<dbReference type="AlphaFoldDB" id="A0A6M0QUF6"/>
<evidence type="ECO:0000313" key="4">
    <source>
        <dbReference type="Proteomes" id="UP000477782"/>
    </source>
</evidence>
<accession>A0A6M0QUF6</accession>
<dbReference type="Proteomes" id="UP000477782">
    <property type="component" value="Unassembled WGS sequence"/>
</dbReference>
<dbReference type="InterPro" id="IPR021136">
    <property type="entry name" value="Flagellar_hook_control-like_C"/>
</dbReference>
<keyword evidence="3" id="KW-0966">Cell projection</keyword>
<dbReference type="EMBL" id="JAAIVJ010000007">
    <property type="protein sequence ID" value="NEY91128.1"/>
    <property type="molecule type" value="Genomic_DNA"/>
</dbReference>
<dbReference type="RefSeq" id="WP_164626261.1">
    <property type="nucleotide sequence ID" value="NZ_JAAIVJ010000007.1"/>
</dbReference>
<evidence type="ECO:0000256" key="1">
    <source>
        <dbReference type="SAM" id="MobiDB-lite"/>
    </source>
</evidence>
<feature type="region of interest" description="Disordered" evidence="1">
    <location>
        <begin position="1"/>
        <end position="24"/>
    </location>
</feature>
<dbReference type="Gene3D" id="3.30.750.140">
    <property type="match status" value="1"/>
</dbReference>
<dbReference type="Pfam" id="PF02120">
    <property type="entry name" value="Flg_hook"/>
    <property type="match status" value="1"/>
</dbReference>
<dbReference type="InterPro" id="IPR038610">
    <property type="entry name" value="FliK-like_C_sf"/>
</dbReference>
<name>A0A6M0QUF6_9RHOB</name>
<gene>
    <name evidence="3" type="ORF">G4Z14_12545</name>
</gene>
<dbReference type="CDD" id="cd17470">
    <property type="entry name" value="T3SS_Flik_C"/>
    <property type="match status" value="1"/>
</dbReference>
<feature type="region of interest" description="Disordered" evidence="1">
    <location>
        <begin position="90"/>
        <end position="124"/>
    </location>
</feature>
<evidence type="ECO:0000313" key="3">
    <source>
        <dbReference type="EMBL" id="NEY91128.1"/>
    </source>
</evidence>
<comment type="caution">
    <text evidence="3">The sequence shown here is derived from an EMBL/GenBank/DDBJ whole genome shotgun (WGS) entry which is preliminary data.</text>
</comment>
<protein>
    <submittedName>
        <fullName evidence="3">Flagellar hook-length control protein FliK</fullName>
    </submittedName>
</protein>
<keyword evidence="4" id="KW-1185">Reference proteome</keyword>
<keyword evidence="3" id="KW-0969">Cilium</keyword>
<reference evidence="3 4" key="1">
    <citation type="submission" date="2020-02" db="EMBL/GenBank/DDBJ databases">
        <authorList>
            <person name="Chen W.-M."/>
        </authorList>
    </citation>
    <scope>NUCLEOTIDE SEQUENCE [LARGE SCALE GENOMIC DNA]</scope>
    <source>
        <strain evidence="3 4">KMS-5</strain>
    </source>
</reference>
<feature type="domain" description="Flagellar hook-length control protein-like C-terminal" evidence="2">
    <location>
        <begin position="21"/>
        <end position="89"/>
    </location>
</feature>
<proteinExistence type="predicted"/>